<reference evidence="3" key="1">
    <citation type="submission" date="2025-08" db="UniProtKB">
        <authorList>
            <consortium name="RefSeq"/>
        </authorList>
    </citation>
    <scope>IDENTIFICATION</scope>
    <source>
        <tissue evidence="3">Spleen</tissue>
    </source>
</reference>
<feature type="region of interest" description="Disordered" evidence="1">
    <location>
        <begin position="94"/>
        <end position="113"/>
    </location>
</feature>
<dbReference type="FunCoup" id="A0A6P5ILJ9">
    <property type="interactions" value="80"/>
</dbReference>
<dbReference type="GO" id="GO:0007283">
    <property type="term" value="P:spermatogenesis"/>
    <property type="evidence" value="ECO:0007669"/>
    <property type="project" value="TreeGrafter"/>
</dbReference>
<dbReference type="GeneID" id="110192647"/>
<evidence type="ECO:0000313" key="2">
    <source>
        <dbReference type="Proteomes" id="UP000515140"/>
    </source>
</evidence>
<organism evidence="2 3">
    <name type="scientific">Phascolarctos cinereus</name>
    <name type="common">Koala</name>
    <dbReference type="NCBI Taxonomy" id="38626"/>
    <lineage>
        <taxon>Eukaryota</taxon>
        <taxon>Metazoa</taxon>
        <taxon>Chordata</taxon>
        <taxon>Craniata</taxon>
        <taxon>Vertebrata</taxon>
        <taxon>Euteleostomi</taxon>
        <taxon>Mammalia</taxon>
        <taxon>Metatheria</taxon>
        <taxon>Diprotodontia</taxon>
        <taxon>Phascolarctidae</taxon>
        <taxon>Phascolarctos</taxon>
    </lineage>
</organism>
<dbReference type="AlphaFoldDB" id="A0A6P5ILJ9"/>
<dbReference type="InterPro" id="IPR040028">
    <property type="entry name" value="IFTAP"/>
</dbReference>
<dbReference type="CTD" id="119710"/>
<dbReference type="PANTHER" id="PTHR35543:SF1">
    <property type="entry name" value="INTRAFLAGELLAR TRANSPORT-ASSOCIATED PROTEIN"/>
    <property type="match status" value="1"/>
</dbReference>
<dbReference type="InParanoid" id="A0A6P5ILJ9"/>
<name>A0A6P5ILJ9_PHACI</name>
<proteinExistence type="predicted"/>
<dbReference type="RefSeq" id="XP_020819594.1">
    <property type="nucleotide sequence ID" value="XM_020963935.1"/>
</dbReference>
<sequence>MDEDRLIEQALDRFINCHEQTYEEFLNTFTHLSKDHQVIRNRTPGADSSGSSFATGVYPGAQSIRNECLSLHPIAQPPEEEQIAIDEGQKVGISTQGDRNRVGKVKSTRGEHCGGSGTFGRSIRLSSTDNWCSVGLPPPPVARFPALHPPPPCTVDSFLDLEDFDMDEETDHKLGPELLLLPGEVEEEVRFSVSGYVPSFDQHSHSEPKTCSAEQLACRHLKEWCNLDMKGRDTFDSHPSRPHKNSFPEIKASDSGDIPTTEHSLVGE</sequence>
<dbReference type="GO" id="GO:0005829">
    <property type="term" value="C:cytosol"/>
    <property type="evidence" value="ECO:0007669"/>
    <property type="project" value="TreeGrafter"/>
</dbReference>
<dbReference type="GO" id="GO:0097731">
    <property type="term" value="C:9+0 non-motile cilium"/>
    <property type="evidence" value="ECO:0007669"/>
    <property type="project" value="TreeGrafter"/>
</dbReference>
<protein>
    <submittedName>
        <fullName evidence="3">Uncharacterized protein C11orf74 homolog</fullName>
    </submittedName>
</protein>
<dbReference type="GO" id="GO:0120160">
    <property type="term" value="F:intraciliary transport particle A binding"/>
    <property type="evidence" value="ECO:0007669"/>
    <property type="project" value="TreeGrafter"/>
</dbReference>
<feature type="region of interest" description="Disordered" evidence="1">
    <location>
        <begin position="233"/>
        <end position="268"/>
    </location>
</feature>
<dbReference type="PANTHER" id="PTHR35543">
    <property type="entry name" value="PROTEIN C11ORF74"/>
    <property type="match status" value="1"/>
</dbReference>
<evidence type="ECO:0000256" key="1">
    <source>
        <dbReference type="SAM" id="MobiDB-lite"/>
    </source>
</evidence>
<dbReference type="Pfam" id="PF17722">
    <property type="entry name" value="IFTAP"/>
    <property type="match status" value="2"/>
</dbReference>
<dbReference type="Proteomes" id="UP000515140">
    <property type="component" value="Unplaced"/>
</dbReference>
<dbReference type="KEGG" id="pcw:110192647"/>
<evidence type="ECO:0000313" key="3">
    <source>
        <dbReference type="RefSeq" id="XP_020819594.1"/>
    </source>
</evidence>
<accession>A0A6P5ILJ9</accession>
<keyword evidence="2" id="KW-1185">Reference proteome</keyword>
<gene>
    <name evidence="3" type="primary">CUNH11orf74</name>
</gene>
<dbReference type="GO" id="GO:0007340">
    <property type="term" value="P:acrosome reaction"/>
    <property type="evidence" value="ECO:0007669"/>
    <property type="project" value="TreeGrafter"/>
</dbReference>